<name>A0A7Z2VKE1_9BACL</name>
<dbReference type="Gene3D" id="2.10.109.10">
    <property type="entry name" value="Umud Fragment, subunit A"/>
    <property type="match status" value="1"/>
</dbReference>
<comment type="catalytic activity">
    <reaction evidence="1 7">
        <text>Cleavage of hydrophobic, N-terminal signal or leader sequences from secreted and periplasmic proteins.</text>
        <dbReference type="EC" id="3.4.21.89"/>
    </reaction>
</comment>
<dbReference type="EMBL" id="CP051680">
    <property type="protein sequence ID" value="QJD84808.1"/>
    <property type="molecule type" value="Genomic_DNA"/>
</dbReference>
<reference evidence="10 11" key="1">
    <citation type="submission" date="2020-04" db="EMBL/GenBank/DDBJ databases">
        <title>Genome sequencing of novel species.</title>
        <authorList>
            <person name="Heo J."/>
            <person name="Kim S.-J."/>
            <person name="Kim J.-S."/>
            <person name="Hong S.-B."/>
            <person name="Kwon S.-W."/>
        </authorList>
    </citation>
    <scope>NUCLEOTIDE SEQUENCE [LARGE SCALE GENOMIC DNA]</scope>
    <source>
        <strain evidence="10 11">MFER-1</strain>
    </source>
</reference>
<dbReference type="SUPFAM" id="SSF51306">
    <property type="entry name" value="LexA/Signal peptidase"/>
    <property type="match status" value="1"/>
</dbReference>
<feature type="transmembrane region" description="Helical" evidence="7">
    <location>
        <begin position="47"/>
        <end position="66"/>
    </location>
</feature>
<keyword evidence="5 7" id="KW-0378">Hydrolase</keyword>
<feature type="active site" evidence="6">
    <location>
        <position position="121"/>
    </location>
</feature>
<dbReference type="InterPro" id="IPR019533">
    <property type="entry name" value="Peptidase_S26"/>
</dbReference>
<dbReference type="InterPro" id="IPR000223">
    <property type="entry name" value="Pept_S26A_signal_pept_1"/>
</dbReference>
<dbReference type="Proteomes" id="UP000502248">
    <property type="component" value="Chromosome"/>
</dbReference>
<dbReference type="InterPro" id="IPR019757">
    <property type="entry name" value="Pept_S26A_signal_pept_1_Lys-AS"/>
</dbReference>
<evidence type="ECO:0000313" key="11">
    <source>
        <dbReference type="Proteomes" id="UP000502248"/>
    </source>
</evidence>
<keyword evidence="7" id="KW-0645">Protease</keyword>
<dbReference type="EC" id="3.4.21.89" evidence="4 7"/>
<dbReference type="PROSITE" id="PS00760">
    <property type="entry name" value="SPASE_I_2"/>
    <property type="match status" value="1"/>
</dbReference>
<dbReference type="PANTHER" id="PTHR43390:SF1">
    <property type="entry name" value="CHLOROPLAST PROCESSING PEPTIDASE"/>
    <property type="match status" value="1"/>
</dbReference>
<feature type="active site" evidence="6">
    <location>
        <position position="75"/>
    </location>
</feature>
<evidence type="ECO:0000259" key="9">
    <source>
        <dbReference type="Pfam" id="PF10502"/>
    </source>
</evidence>
<evidence type="ECO:0000256" key="4">
    <source>
        <dbReference type="ARBA" id="ARBA00013208"/>
    </source>
</evidence>
<feature type="region of interest" description="Disordered" evidence="8">
    <location>
        <begin position="1"/>
        <end position="34"/>
    </location>
</feature>
<dbReference type="NCBIfam" id="TIGR02227">
    <property type="entry name" value="sigpep_I_bact"/>
    <property type="match status" value="1"/>
</dbReference>
<organism evidence="10 11">
    <name type="scientific">Cohnella herbarum</name>
    <dbReference type="NCBI Taxonomy" id="2728023"/>
    <lineage>
        <taxon>Bacteria</taxon>
        <taxon>Bacillati</taxon>
        <taxon>Bacillota</taxon>
        <taxon>Bacilli</taxon>
        <taxon>Bacillales</taxon>
        <taxon>Paenibacillaceae</taxon>
        <taxon>Cohnella</taxon>
    </lineage>
</organism>
<dbReference type="AlphaFoldDB" id="A0A7Z2VKE1"/>
<dbReference type="PRINTS" id="PR00727">
    <property type="entry name" value="LEADERPTASE"/>
</dbReference>
<evidence type="ECO:0000256" key="5">
    <source>
        <dbReference type="ARBA" id="ARBA00022801"/>
    </source>
</evidence>
<feature type="domain" description="Peptidase S26" evidence="9">
    <location>
        <begin position="45"/>
        <end position="204"/>
    </location>
</feature>
<keyword evidence="11" id="KW-1185">Reference proteome</keyword>
<dbReference type="GO" id="GO:0004252">
    <property type="term" value="F:serine-type endopeptidase activity"/>
    <property type="evidence" value="ECO:0007669"/>
    <property type="project" value="InterPro"/>
</dbReference>
<comment type="similarity">
    <text evidence="3 7">Belongs to the peptidase S26 family.</text>
</comment>
<evidence type="ECO:0000313" key="10">
    <source>
        <dbReference type="EMBL" id="QJD84808.1"/>
    </source>
</evidence>
<keyword evidence="7" id="KW-0812">Transmembrane</keyword>
<evidence type="ECO:0000256" key="2">
    <source>
        <dbReference type="ARBA" id="ARBA00004401"/>
    </source>
</evidence>
<protein>
    <recommendedName>
        <fullName evidence="4 7">Signal peptidase I</fullName>
        <ecNumber evidence="4 7">3.4.21.89</ecNumber>
    </recommendedName>
</protein>
<accession>A0A7Z2VKE1</accession>
<proteinExistence type="inferred from homology"/>
<dbReference type="InterPro" id="IPR036286">
    <property type="entry name" value="LexA/Signal_pep-like_sf"/>
</dbReference>
<evidence type="ECO:0000256" key="6">
    <source>
        <dbReference type="PIRSR" id="PIRSR600223-1"/>
    </source>
</evidence>
<keyword evidence="7" id="KW-0472">Membrane</keyword>
<comment type="subcellular location">
    <subcellularLocation>
        <location evidence="2">Cell membrane</location>
        <topology evidence="2">Single-pass type II membrane protein</topology>
    </subcellularLocation>
    <subcellularLocation>
        <location evidence="7">Membrane</location>
        <topology evidence="7">Single-pass type II membrane protein</topology>
    </subcellularLocation>
</comment>
<dbReference type="GO" id="GO:0006465">
    <property type="term" value="P:signal peptide processing"/>
    <property type="evidence" value="ECO:0007669"/>
    <property type="project" value="InterPro"/>
</dbReference>
<evidence type="ECO:0000256" key="1">
    <source>
        <dbReference type="ARBA" id="ARBA00000677"/>
    </source>
</evidence>
<gene>
    <name evidence="10" type="primary">lepB</name>
    <name evidence="10" type="ORF">HH215_17535</name>
</gene>
<keyword evidence="7" id="KW-1133">Transmembrane helix</keyword>
<dbReference type="RefSeq" id="WP_169281088.1">
    <property type="nucleotide sequence ID" value="NZ_CP051680.1"/>
</dbReference>
<dbReference type="GO" id="GO:0005886">
    <property type="term" value="C:plasma membrane"/>
    <property type="evidence" value="ECO:0007669"/>
    <property type="project" value="UniProtKB-SubCell"/>
</dbReference>
<evidence type="ECO:0000256" key="8">
    <source>
        <dbReference type="SAM" id="MobiDB-lite"/>
    </source>
</evidence>
<dbReference type="Pfam" id="PF10502">
    <property type="entry name" value="Peptidase_S26"/>
    <property type="match status" value="1"/>
</dbReference>
<dbReference type="CDD" id="cd06530">
    <property type="entry name" value="S26_SPase_I"/>
    <property type="match status" value="1"/>
</dbReference>
<sequence>MTQQEEPVIIGDRRRSQQKPPKAEKTPKVRKDNKPALSGWRKELWDWTKALVVALIIVLLLKHYVFQLSTVKKVSMEPTLHENEWLFVNKIALEIGSLERGDVVILKDPSEGTDRKEFLVKRIVGMPGDTLEIRAGELYINGDLKVEPYTDVKIEDGDFGPATVSPGHYFVMGDNRHKSASKDSRAFKEIPENLIQGRADLIVWPISRWTKL</sequence>
<evidence type="ECO:0000256" key="7">
    <source>
        <dbReference type="RuleBase" id="RU362042"/>
    </source>
</evidence>
<dbReference type="PANTHER" id="PTHR43390">
    <property type="entry name" value="SIGNAL PEPTIDASE I"/>
    <property type="match status" value="1"/>
</dbReference>
<feature type="compositionally biased region" description="Basic and acidic residues" evidence="8">
    <location>
        <begin position="11"/>
        <end position="34"/>
    </location>
</feature>
<evidence type="ECO:0000256" key="3">
    <source>
        <dbReference type="ARBA" id="ARBA00009370"/>
    </source>
</evidence>
<dbReference type="KEGG" id="cheb:HH215_17535"/>
<dbReference type="GO" id="GO:0009003">
    <property type="term" value="F:signal peptidase activity"/>
    <property type="evidence" value="ECO:0007669"/>
    <property type="project" value="UniProtKB-EC"/>
</dbReference>